<dbReference type="OrthoDB" id="2720780at2"/>
<keyword evidence="3" id="KW-0812">Transmembrane</keyword>
<dbReference type="InterPro" id="IPR038662">
    <property type="entry name" value="ATP_synth_F0_csu_sf"/>
</dbReference>
<keyword evidence="5" id="KW-1185">Reference proteome</keyword>
<dbReference type="EMBL" id="CDGG01000001">
    <property type="protein sequence ID" value="CEI80817.1"/>
    <property type="molecule type" value="Genomic_DNA"/>
</dbReference>
<dbReference type="Proteomes" id="UP000040453">
    <property type="component" value="Unassembled WGS sequence"/>
</dbReference>
<dbReference type="STRING" id="545501.BN997_00627"/>
<organism evidence="4 5">
    <name type="scientific">Oceanobacillus oncorhynchi</name>
    <dbReference type="NCBI Taxonomy" id="545501"/>
    <lineage>
        <taxon>Bacteria</taxon>
        <taxon>Bacillati</taxon>
        <taxon>Bacillota</taxon>
        <taxon>Bacilli</taxon>
        <taxon>Bacillales</taxon>
        <taxon>Bacillaceae</taxon>
        <taxon>Oceanobacillus</taxon>
    </lineage>
</organism>
<keyword evidence="1" id="KW-0375">Hydrogen ion transport</keyword>
<reference evidence="4 5" key="1">
    <citation type="submission" date="2014-11" db="EMBL/GenBank/DDBJ databases">
        <authorList>
            <person name="Urmite Genomes Urmite Genomes"/>
        </authorList>
    </citation>
    <scope>NUCLEOTIDE SEQUENCE [LARGE SCALE GENOMIC DNA]</scope>
    <source>
        <strain evidence="4 5">Oc5</strain>
    </source>
</reference>
<dbReference type="AlphaFoldDB" id="A0A0A1MME2"/>
<name>A0A0A1MME2_9BACI</name>
<dbReference type="GO" id="GO:1902600">
    <property type="term" value="P:proton transmembrane transport"/>
    <property type="evidence" value="ECO:0007669"/>
    <property type="project" value="UniProtKB-KW"/>
</dbReference>
<feature type="transmembrane region" description="Helical" evidence="3">
    <location>
        <begin position="46"/>
        <end position="63"/>
    </location>
</feature>
<protein>
    <recommendedName>
        <fullName evidence="6">F0F1 ATP synthase subunit C</fullName>
    </recommendedName>
</protein>
<proteinExistence type="predicted"/>
<dbReference type="Gene3D" id="1.20.20.10">
    <property type="entry name" value="F1F0 ATP synthase subunit C"/>
    <property type="match status" value="1"/>
</dbReference>
<evidence type="ECO:0000256" key="3">
    <source>
        <dbReference type="SAM" id="Phobius"/>
    </source>
</evidence>
<keyword evidence="2" id="KW-0813">Transport</keyword>
<feature type="transmembrane region" description="Helical" evidence="3">
    <location>
        <begin position="6"/>
        <end position="25"/>
    </location>
</feature>
<feature type="transmembrane region" description="Helical" evidence="3">
    <location>
        <begin position="113"/>
        <end position="136"/>
    </location>
</feature>
<keyword evidence="3" id="KW-0472">Membrane</keyword>
<evidence type="ECO:0000313" key="5">
    <source>
        <dbReference type="Proteomes" id="UP000040453"/>
    </source>
</evidence>
<gene>
    <name evidence="4" type="ORF">BN997_00627</name>
</gene>
<evidence type="ECO:0008006" key="6">
    <source>
        <dbReference type="Google" id="ProtNLM"/>
    </source>
</evidence>
<evidence type="ECO:0000313" key="4">
    <source>
        <dbReference type="EMBL" id="CEI80817.1"/>
    </source>
</evidence>
<keyword evidence="3" id="KW-1133">Transmembrane helix</keyword>
<sequence>MFLYLYVLAAAIAVFGMIVVFRSTMDNMLTEPEKFPQHLNRFFTKFSILEILPIAMIVLGFIFPPSEQLDMSDALIPIVIIALLMIIHIFYIFSQRSPAGNVEKELKQRIQPFIFMAMALGNAVPIIAIVFILLIVS</sequence>
<keyword evidence="2" id="KW-0406">Ion transport</keyword>
<feature type="transmembrane region" description="Helical" evidence="3">
    <location>
        <begin position="75"/>
        <end position="93"/>
    </location>
</feature>
<evidence type="ECO:0000256" key="2">
    <source>
        <dbReference type="ARBA" id="ARBA00023065"/>
    </source>
</evidence>
<dbReference type="RefSeq" id="WP_042529581.1">
    <property type="nucleotide sequence ID" value="NZ_CAXOIH010000013.1"/>
</dbReference>
<accession>A0A0A1MME2</accession>
<evidence type="ECO:0000256" key="1">
    <source>
        <dbReference type="ARBA" id="ARBA00022781"/>
    </source>
</evidence>